<reference evidence="1 2" key="1">
    <citation type="submission" date="2016-05" db="EMBL/GenBank/DDBJ databases">
        <title>A degradative enzymes factory behind the ericoid mycorrhizal symbiosis.</title>
        <authorList>
            <consortium name="DOE Joint Genome Institute"/>
            <person name="Martino E."/>
            <person name="Morin E."/>
            <person name="Grelet G."/>
            <person name="Kuo A."/>
            <person name="Kohler A."/>
            <person name="Daghino S."/>
            <person name="Barry K."/>
            <person name="Choi C."/>
            <person name="Cichocki N."/>
            <person name="Clum A."/>
            <person name="Copeland A."/>
            <person name="Hainaut M."/>
            <person name="Haridas S."/>
            <person name="Labutti K."/>
            <person name="Lindquist E."/>
            <person name="Lipzen A."/>
            <person name="Khouja H.-R."/>
            <person name="Murat C."/>
            <person name="Ohm R."/>
            <person name="Olson A."/>
            <person name="Spatafora J."/>
            <person name="Veneault-Fourrey C."/>
            <person name="Henrissat B."/>
            <person name="Grigoriev I."/>
            <person name="Martin F."/>
            <person name="Perotto S."/>
        </authorList>
    </citation>
    <scope>NUCLEOTIDE SEQUENCE [LARGE SCALE GENOMIC DNA]</scope>
    <source>
        <strain evidence="1 2">UAMH 7357</strain>
    </source>
</reference>
<evidence type="ECO:0000313" key="1">
    <source>
        <dbReference type="EMBL" id="PMD13901.1"/>
    </source>
</evidence>
<keyword evidence="2" id="KW-1185">Reference proteome</keyword>
<dbReference type="AlphaFoldDB" id="A0A2J6PIN4"/>
<dbReference type="PANTHER" id="PTHR47657:SF7">
    <property type="entry name" value="STEROL REGULATORY ELEMENT-BINDING PROTEIN ECM22"/>
    <property type="match status" value="1"/>
</dbReference>
<gene>
    <name evidence="1" type="ORF">NA56DRAFT_651365</name>
</gene>
<dbReference type="InterPro" id="IPR052400">
    <property type="entry name" value="Zn2-C6_fungal_TF"/>
</dbReference>
<organism evidence="1 2">
    <name type="scientific">Hyaloscypha hepaticicola</name>
    <dbReference type="NCBI Taxonomy" id="2082293"/>
    <lineage>
        <taxon>Eukaryota</taxon>
        <taxon>Fungi</taxon>
        <taxon>Dikarya</taxon>
        <taxon>Ascomycota</taxon>
        <taxon>Pezizomycotina</taxon>
        <taxon>Leotiomycetes</taxon>
        <taxon>Helotiales</taxon>
        <taxon>Hyaloscyphaceae</taxon>
        <taxon>Hyaloscypha</taxon>
    </lineage>
</organism>
<dbReference type="OrthoDB" id="416217at2759"/>
<protein>
    <submittedName>
        <fullName evidence="1">Uncharacterized protein</fullName>
    </submittedName>
</protein>
<evidence type="ECO:0000313" key="2">
    <source>
        <dbReference type="Proteomes" id="UP000235672"/>
    </source>
</evidence>
<dbReference type="STRING" id="1745343.A0A2J6PIN4"/>
<dbReference type="Proteomes" id="UP000235672">
    <property type="component" value="Unassembled WGS sequence"/>
</dbReference>
<dbReference type="PANTHER" id="PTHR47657">
    <property type="entry name" value="STEROL REGULATORY ELEMENT-BINDING PROTEIN ECM22"/>
    <property type="match status" value="1"/>
</dbReference>
<dbReference type="EMBL" id="KZ613526">
    <property type="protein sequence ID" value="PMD13901.1"/>
    <property type="molecule type" value="Genomic_DNA"/>
</dbReference>
<dbReference type="GO" id="GO:0000981">
    <property type="term" value="F:DNA-binding transcription factor activity, RNA polymerase II-specific"/>
    <property type="evidence" value="ECO:0007669"/>
    <property type="project" value="TreeGrafter"/>
</dbReference>
<sequence length="261" mass="30328">MRGILALSALHLSRYRPDKKELYNSQAMLQHQIGLRQATYVLREINEENCTAVYIFSALTLFFTVAKPRNPGDFLLVGNSDMADWLTLVKGTSFIIGTSEDILHKGSLGPMFTAGRRRNELREKLFAQASLEDSPLAELRLLIDKTTVDRQEVTICLDAIDGLRKAFITWPDQAQGASYESADVFIWVFEVDHRFLELLRVRTQESLCIFSYFCVVLRKLDSYWWMEGWATHLISKIYHLLDEEHRLWIRWPIEEIGWIPN</sequence>
<proteinExistence type="predicted"/>
<accession>A0A2J6PIN4</accession>
<name>A0A2J6PIN4_9HELO</name>